<dbReference type="SUPFAM" id="SSF53756">
    <property type="entry name" value="UDP-Glycosyltransferase/glycogen phosphorylase"/>
    <property type="match status" value="1"/>
</dbReference>
<dbReference type="AlphaFoldDB" id="U2F7T5"/>
<name>U2F7T5_9BACT</name>
<dbReference type="Proteomes" id="UP000016625">
    <property type="component" value="Unassembled WGS sequence"/>
</dbReference>
<evidence type="ECO:0000313" key="2">
    <source>
        <dbReference type="Proteomes" id="UP000016625"/>
    </source>
</evidence>
<organism evidence="1 2">
    <name type="scientific">Campylobacter concisus UNSW2</name>
    <dbReference type="NCBI Taxonomy" id="1242965"/>
    <lineage>
        <taxon>Bacteria</taxon>
        <taxon>Pseudomonadati</taxon>
        <taxon>Campylobacterota</taxon>
        <taxon>Epsilonproteobacteria</taxon>
        <taxon>Campylobacterales</taxon>
        <taxon>Campylobacteraceae</taxon>
        <taxon>Campylobacter</taxon>
    </lineage>
</organism>
<proteinExistence type="predicted"/>
<comment type="caution">
    <text evidence="1">The sequence shown here is derived from an EMBL/GenBank/DDBJ whole genome shotgun (WGS) entry which is preliminary data.</text>
</comment>
<accession>U2F7T5</accession>
<dbReference type="Gene3D" id="3.40.50.2000">
    <property type="entry name" value="Glycogen Phosphorylase B"/>
    <property type="match status" value="1"/>
</dbReference>
<protein>
    <submittedName>
        <fullName evidence="1">Uncharacterized protein</fullName>
    </submittedName>
</protein>
<reference evidence="1 2" key="1">
    <citation type="journal article" date="2013" name="BMC Genomics">
        <title>Comparative genomics of Campylobacter concisus isolates reveals genetic diversity and provides insights into disease association.</title>
        <authorList>
            <person name="Deshpande N.P."/>
            <person name="Kaakoush N.O."/>
            <person name="Wilkins M.R."/>
            <person name="Mitchell H.M."/>
        </authorList>
    </citation>
    <scope>NUCLEOTIDE SEQUENCE [LARGE SCALE GENOMIC DNA]</scope>
    <source>
        <strain evidence="1 2">UNSW2</strain>
    </source>
</reference>
<evidence type="ECO:0000313" key="1">
    <source>
        <dbReference type="EMBL" id="ERJ32641.1"/>
    </source>
</evidence>
<sequence>MNLKYLQDSFTKNKVKFNLYIDNIKRNSPKDIFTIINPTIIKNPYISVFPILFFKQELPEYNRLLLIVKNFIIFYARNGYCFLSYLVALCIFKIHGKKCDKNKISNIIDTFGLVDRVNKSCKFEEGYLVGIYDIFDAFHTEYSILIRPYGITKNPFKIKKFLRVLSKDDKNFLFEYEFVKIKDIIEILSFLFIYPFKVLRLTQKEVELQDKIFNYALLNDISKFEFSSLTRYILGKRLAEMKNISKIYSWSEFQAIERGFNYGIRYKNNNIKIYALQFFVTYESYLNVIVDDTDEDMLACANEIYVNGKYYIQNRKKVKYSLGVSLRYKNIFSFDGIKYDKNIIFFGSHIIKESIEILEYAKKMKDIVIFKNHPAMPVDIDSNKFGNIVLSSENIYKLFEYAKIVVCSASGTALEAVCCGVSVIVVASSTNLTANPLVDIGKGQIWDIVYDFSEFEIVYTKLLNYRRDNCEVVKKLSEWYKDNFFVNINDNNLMRVFKFNEKDT</sequence>
<dbReference type="EMBL" id="ANNJ01000002">
    <property type="protein sequence ID" value="ERJ32641.1"/>
    <property type="molecule type" value="Genomic_DNA"/>
</dbReference>
<dbReference type="PATRIC" id="fig|1242965.3.peg.119"/>
<gene>
    <name evidence="1" type="ORF">UNSW2_762</name>
</gene>